<dbReference type="Proteomes" id="UP001066276">
    <property type="component" value="Chromosome 6"/>
</dbReference>
<protein>
    <submittedName>
        <fullName evidence="1">Uncharacterized protein</fullName>
    </submittedName>
</protein>
<organism evidence="1 2">
    <name type="scientific">Pleurodeles waltl</name>
    <name type="common">Iberian ribbed newt</name>
    <dbReference type="NCBI Taxonomy" id="8319"/>
    <lineage>
        <taxon>Eukaryota</taxon>
        <taxon>Metazoa</taxon>
        <taxon>Chordata</taxon>
        <taxon>Craniata</taxon>
        <taxon>Vertebrata</taxon>
        <taxon>Euteleostomi</taxon>
        <taxon>Amphibia</taxon>
        <taxon>Batrachia</taxon>
        <taxon>Caudata</taxon>
        <taxon>Salamandroidea</taxon>
        <taxon>Salamandridae</taxon>
        <taxon>Pleurodelinae</taxon>
        <taxon>Pleurodeles</taxon>
    </lineage>
</organism>
<keyword evidence="2" id="KW-1185">Reference proteome</keyword>
<dbReference type="EMBL" id="JANPWB010000010">
    <property type="protein sequence ID" value="KAJ1140430.1"/>
    <property type="molecule type" value="Genomic_DNA"/>
</dbReference>
<dbReference type="AlphaFoldDB" id="A0AAV7QK18"/>
<reference evidence="1" key="1">
    <citation type="journal article" date="2022" name="bioRxiv">
        <title>Sequencing and chromosome-scale assembly of the giantPleurodeles waltlgenome.</title>
        <authorList>
            <person name="Brown T."/>
            <person name="Elewa A."/>
            <person name="Iarovenko S."/>
            <person name="Subramanian E."/>
            <person name="Araus A.J."/>
            <person name="Petzold A."/>
            <person name="Susuki M."/>
            <person name="Suzuki K.-i.T."/>
            <person name="Hayashi T."/>
            <person name="Toyoda A."/>
            <person name="Oliveira C."/>
            <person name="Osipova E."/>
            <person name="Leigh N.D."/>
            <person name="Simon A."/>
            <person name="Yun M.H."/>
        </authorList>
    </citation>
    <scope>NUCLEOTIDE SEQUENCE</scope>
    <source>
        <strain evidence="1">20211129_DDA</strain>
        <tissue evidence="1">Liver</tissue>
    </source>
</reference>
<evidence type="ECO:0000313" key="1">
    <source>
        <dbReference type="EMBL" id="KAJ1140430.1"/>
    </source>
</evidence>
<comment type="caution">
    <text evidence="1">The sequence shown here is derived from an EMBL/GenBank/DDBJ whole genome shotgun (WGS) entry which is preliminary data.</text>
</comment>
<accession>A0AAV7QK18</accession>
<proteinExistence type="predicted"/>
<gene>
    <name evidence="1" type="ORF">NDU88_006782</name>
</gene>
<evidence type="ECO:0000313" key="2">
    <source>
        <dbReference type="Proteomes" id="UP001066276"/>
    </source>
</evidence>
<sequence>MSNAGLEVDDRRLAVSQQDTFKVAPVFPSGINIFMHLPSLAVLPTSSEIVFLDFCPDFHLACAATFFLREHTGHEQSTPCTSFTRLLFI</sequence>
<name>A0AAV7QK18_PLEWA</name>